<dbReference type="STRING" id="230819.A0A5C3KY70"/>
<keyword evidence="2" id="KW-1185">Reference proteome</keyword>
<organism evidence="1 2">
    <name type="scientific">Coprinopsis marcescibilis</name>
    <name type="common">Agaric fungus</name>
    <name type="synonym">Psathyrella marcescibilis</name>
    <dbReference type="NCBI Taxonomy" id="230819"/>
    <lineage>
        <taxon>Eukaryota</taxon>
        <taxon>Fungi</taxon>
        <taxon>Dikarya</taxon>
        <taxon>Basidiomycota</taxon>
        <taxon>Agaricomycotina</taxon>
        <taxon>Agaricomycetes</taxon>
        <taxon>Agaricomycetidae</taxon>
        <taxon>Agaricales</taxon>
        <taxon>Agaricineae</taxon>
        <taxon>Psathyrellaceae</taxon>
        <taxon>Coprinopsis</taxon>
    </lineage>
</organism>
<sequence length="88" mass="9949">ITLNHNTIKNRMKGMPSIRQSNAEQAWLTELEEEEVIKAIIQHGKLGIPFSYACLEEQVNLICKAQLGKQFPASGVGKNYVSQLCKRY</sequence>
<dbReference type="AlphaFoldDB" id="A0A5C3KY70"/>
<name>A0A5C3KY70_COPMA</name>
<evidence type="ECO:0008006" key="3">
    <source>
        <dbReference type="Google" id="ProtNLM"/>
    </source>
</evidence>
<protein>
    <recommendedName>
        <fullName evidence="3">HTH CENPB-type domain-containing protein</fullName>
    </recommendedName>
</protein>
<reference evidence="1 2" key="1">
    <citation type="journal article" date="2019" name="Nat. Ecol. Evol.">
        <title>Megaphylogeny resolves global patterns of mushroom evolution.</title>
        <authorList>
            <person name="Varga T."/>
            <person name="Krizsan K."/>
            <person name="Foldi C."/>
            <person name="Dima B."/>
            <person name="Sanchez-Garcia M."/>
            <person name="Sanchez-Ramirez S."/>
            <person name="Szollosi G.J."/>
            <person name="Szarkandi J.G."/>
            <person name="Papp V."/>
            <person name="Albert L."/>
            <person name="Andreopoulos W."/>
            <person name="Angelini C."/>
            <person name="Antonin V."/>
            <person name="Barry K.W."/>
            <person name="Bougher N.L."/>
            <person name="Buchanan P."/>
            <person name="Buyck B."/>
            <person name="Bense V."/>
            <person name="Catcheside P."/>
            <person name="Chovatia M."/>
            <person name="Cooper J."/>
            <person name="Damon W."/>
            <person name="Desjardin D."/>
            <person name="Finy P."/>
            <person name="Geml J."/>
            <person name="Haridas S."/>
            <person name="Hughes K."/>
            <person name="Justo A."/>
            <person name="Karasinski D."/>
            <person name="Kautmanova I."/>
            <person name="Kiss B."/>
            <person name="Kocsube S."/>
            <person name="Kotiranta H."/>
            <person name="LaButti K.M."/>
            <person name="Lechner B.E."/>
            <person name="Liimatainen K."/>
            <person name="Lipzen A."/>
            <person name="Lukacs Z."/>
            <person name="Mihaltcheva S."/>
            <person name="Morgado L.N."/>
            <person name="Niskanen T."/>
            <person name="Noordeloos M.E."/>
            <person name="Ohm R.A."/>
            <person name="Ortiz-Santana B."/>
            <person name="Ovrebo C."/>
            <person name="Racz N."/>
            <person name="Riley R."/>
            <person name="Savchenko A."/>
            <person name="Shiryaev A."/>
            <person name="Soop K."/>
            <person name="Spirin V."/>
            <person name="Szebenyi C."/>
            <person name="Tomsovsky M."/>
            <person name="Tulloss R.E."/>
            <person name="Uehling J."/>
            <person name="Grigoriev I.V."/>
            <person name="Vagvolgyi C."/>
            <person name="Papp T."/>
            <person name="Martin F.M."/>
            <person name="Miettinen O."/>
            <person name="Hibbett D.S."/>
            <person name="Nagy L.G."/>
        </authorList>
    </citation>
    <scope>NUCLEOTIDE SEQUENCE [LARGE SCALE GENOMIC DNA]</scope>
    <source>
        <strain evidence="1 2">CBS 121175</strain>
    </source>
</reference>
<gene>
    <name evidence="1" type="ORF">FA15DRAFT_553326</name>
</gene>
<evidence type="ECO:0000313" key="1">
    <source>
        <dbReference type="EMBL" id="TFK24793.1"/>
    </source>
</evidence>
<evidence type="ECO:0000313" key="2">
    <source>
        <dbReference type="Proteomes" id="UP000307440"/>
    </source>
</evidence>
<accession>A0A5C3KY70</accession>
<feature type="non-terminal residue" evidence="1">
    <location>
        <position position="88"/>
    </location>
</feature>
<dbReference type="Proteomes" id="UP000307440">
    <property type="component" value="Unassembled WGS sequence"/>
</dbReference>
<feature type="non-terminal residue" evidence="1">
    <location>
        <position position="1"/>
    </location>
</feature>
<dbReference type="EMBL" id="ML210194">
    <property type="protein sequence ID" value="TFK24793.1"/>
    <property type="molecule type" value="Genomic_DNA"/>
</dbReference>
<dbReference type="OrthoDB" id="2668963at2759"/>
<proteinExistence type="predicted"/>